<name>A0A2I1HPL2_9GLOM</name>
<dbReference type="AlphaFoldDB" id="A0A2I1HPL2"/>
<feature type="non-terminal residue" evidence="1">
    <location>
        <position position="122"/>
    </location>
</feature>
<sequence>MAVLQEKSIIEAIETLTNNSQQSELYVEQHFISWPSAIAYVSEWCNLQGFQSRLDRSDRNNNMPAGEYRKLAIVCQHSGKYKKPLAEFKALTGLGLIRQSGPKIRIGPVWVNASTRTEIFGL</sequence>
<proteinExistence type="predicted"/>
<dbReference type="VEuPathDB" id="FungiDB:FUN_012703"/>
<evidence type="ECO:0000313" key="2">
    <source>
        <dbReference type="Proteomes" id="UP000234323"/>
    </source>
</evidence>
<evidence type="ECO:0000313" key="1">
    <source>
        <dbReference type="EMBL" id="PKY60821.1"/>
    </source>
</evidence>
<organism evidence="1 2">
    <name type="scientific">Rhizophagus irregularis</name>
    <dbReference type="NCBI Taxonomy" id="588596"/>
    <lineage>
        <taxon>Eukaryota</taxon>
        <taxon>Fungi</taxon>
        <taxon>Fungi incertae sedis</taxon>
        <taxon>Mucoromycota</taxon>
        <taxon>Glomeromycotina</taxon>
        <taxon>Glomeromycetes</taxon>
        <taxon>Glomerales</taxon>
        <taxon>Glomeraceae</taxon>
        <taxon>Rhizophagus</taxon>
    </lineage>
</organism>
<accession>A0A2I1HPL2</accession>
<gene>
    <name evidence="1" type="ORF">RhiirA4_484978</name>
</gene>
<dbReference type="EMBL" id="LLXI01004634">
    <property type="protein sequence ID" value="PKY60821.1"/>
    <property type="molecule type" value="Genomic_DNA"/>
</dbReference>
<protein>
    <submittedName>
        <fullName evidence="1">Uncharacterized protein</fullName>
    </submittedName>
</protein>
<dbReference type="Proteomes" id="UP000234323">
    <property type="component" value="Unassembled WGS sequence"/>
</dbReference>
<dbReference type="VEuPathDB" id="FungiDB:RhiirFUN_007866"/>
<reference evidence="1 2" key="1">
    <citation type="submission" date="2015-10" db="EMBL/GenBank/DDBJ databases">
        <title>Genome analyses suggest a sexual origin of heterokaryosis in a supposedly ancient asexual fungus.</title>
        <authorList>
            <person name="Ropars J."/>
            <person name="Sedzielewska K."/>
            <person name="Noel J."/>
            <person name="Charron P."/>
            <person name="Farinelli L."/>
            <person name="Marton T."/>
            <person name="Kruger M."/>
            <person name="Pelin A."/>
            <person name="Brachmann A."/>
            <person name="Corradi N."/>
        </authorList>
    </citation>
    <scope>NUCLEOTIDE SEQUENCE [LARGE SCALE GENOMIC DNA]</scope>
    <source>
        <strain evidence="1 2">A4</strain>
    </source>
</reference>
<keyword evidence="2" id="KW-1185">Reference proteome</keyword>
<comment type="caution">
    <text evidence="1">The sequence shown here is derived from an EMBL/GenBank/DDBJ whole genome shotgun (WGS) entry which is preliminary data.</text>
</comment>